<evidence type="ECO:0000256" key="5">
    <source>
        <dbReference type="ARBA" id="ARBA00022842"/>
    </source>
</evidence>
<comment type="cofactor">
    <cofactor evidence="3">
        <name>[4Fe-4S] cluster</name>
        <dbReference type="ChEBI" id="CHEBI:49883"/>
    </cofactor>
</comment>
<dbReference type="CDD" id="cd03375">
    <property type="entry name" value="TPP_OGFOR"/>
    <property type="match status" value="1"/>
</dbReference>
<dbReference type="InterPro" id="IPR053399">
    <property type="entry name" value="2-oxoacid:Fd_oxidored_beta"/>
</dbReference>
<evidence type="ECO:0000313" key="12">
    <source>
        <dbReference type="EMBL" id="CUU00667.1"/>
    </source>
</evidence>
<proteinExistence type="predicted"/>
<dbReference type="GO" id="GO:0030976">
    <property type="term" value="F:thiamine pyrophosphate binding"/>
    <property type="evidence" value="ECO:0007669"/>
    <property type="project" value="InterPro"/>
</dbReference>
<name>A0A0S4MQ57_9BACT</name>
<organism evidence="12 13">
    <name type="scientific">Candidatus Thermokryptus mobilis</name>
    <dbReference type="NCBI Taxonomy" id="1643428"/>
    <lineage>
        <taxon>Bacteria</taxon>
        <taxon>Pseudomonadati</taxon>
        <taxon>Candidatus Kryptoniota</taxon>
        <taxon>Candidatus Thermokryptus</taxon>
    </lineage>
</organism>
<evidence type="ECO:0000259" key="10">
    <source>
        <dbReference type="Pfam" id="PF02775"/>
    </source>
</evidence>
<keyword evidence="4" id="KW-0479">Metal-binding</keyword>
<dbReference type="GO" id="GO:0051536">
    <property type="term" value="F:iron-sulfur cluster binding"/>
    <property type="evidence" value="ECO:0007669"/>
    <property type="project" value="UniProtKB-KW"/>
</dbReference>
<evidence type="ECO:0000256" key="4">
    <source>
        <dbReference type="ARBA" id="ARBA00022723"/>
    </source>
</evidence>
<dbReference type="InterPro" id="IPR029061">
    <property type="entry name" value="THDP-binding"/>
</dbReference>
<evidence type="ECO:0000256" key="1">
    <source>
        <dbReference type="ARBA" id="ARBA00001946"/>
    </source>
</evidence>
<evidence type="ECO:0000259" key="11">
    <source>
        <dbReference type="Pfam" id="PF12367"/>
    </source>
</evidence>
<evidence type="ECO:0000256" key="2">
    <source>
        <dbReference type="ARBA" id="ARBA00001964"/>
    </source>
</evidence>
<dbReference type="GO" id="GO:0046872">
    <property type="term" value="F:metal ion binding"/>
    <property type="evidence" value="ECO:0007669"/>
    <property type="project" value="UniProtKB-KW"/>
</dbReference>
<evidence type="ECO:0000256" key="6">
    <source>
        <dbReference type="ARBA" id="ARBA00023002"/>
    </source>
</evidence>
<keyword evidence="13" id="KW-1185">Reference proteome</keyword>
<accession>A0A0S4MQ57</accession>
<evidence type="ECO:0000256" key="7">
    <source>
        <dbReference type="ARBA" id="ARBA00023004"/>
    </source>
</evidence>
<dbReference type="InterPro" id="IPR011766">
    <property type="entry name" value="TPP_enzyme_TPP-bd"/>
</dbReference>
<feature type="domain" description="Thiamine pyrophosphate enzyme TPP-binding" evidence="10">
    <location>
        <begin position="56"/>
        <end position="203"/>
    </location>
</feature>
<evidence type="ECO:0000256" key="3">
    <source>
        <dbReference type="ARBA" id="ARBA00001966"/>
    </source>
</evidence>
<dbReference type="SUPFAM" id="SSF52518">
    <property type="entry name" value="Thiamin diphosphate-binding fold (THDP-binding)"/>
    <property type="match status" value="1"/>
</dbReference>
<dbReference type="InterPro" id="IPR011896">
    <property type="entry name" value="OFOB"/>
</dbReference>
<dbReference type="InterPro" id="IPR032686">
    <property type="entry name" value="PFO_beta_C"/>
</dbReference>
<gene>
    <name evidence="12" type="ORF">JGI1_00052</name>
</gene>
<dbReference type="Gene3D" id="3.40.50.970">
    <property type="match status" value="1"/>
</dbReference>
<dbReference type="STRING" id="1643428.GCA_001442855_00048"/>
<evidence type="ECO:0000256" key="8">
    <source>
        <dbReference type="ARBA" id="ARBA00023014"/>
    </source>
</evidence>
<reference evidence="13" key="1">
    <citation type="submission" date="2015-11" db="EMBL/GenBank/DDBJ databases">
        <authorList>
            <person name="Varghese N."/>
        </authorList>
    </citation>
    <scope>NUCLEOTIDE SEQUENCE [LARGE SCALE GENOMIC DNA]</scope>
</reference>
<feature type="domain" description="Pyruvate ferredoxin oxidoreductase beta subunit C-terminal" evidence="11">
    <location>
        <begin position="235"/>
        <end position="293"/>
    </location>
</feature>
<sequence>MAIKIDEIKLTLNDYKTDVHNDWCPGCGDFGILQSVQMALFELRVPRHKAVIFSGIGCSGKTPHFVNVYGIHTLHGRALPFAIGARLANPELNVIIVGGDGDGLGIGVGHFVSSGRRNVNLTYIVYNNAVYGLTKGQASPTLKLGMKTKSLPKPNINDAVNPIALALVSGYTFIARGYSYDVKHLKEIIKKAILHKGLSFIDVLQPCPTYNDINTKDWYMGKDRVDPKTGKPMPRIYKLEEEGYDPYVYNLDDGELEKKWIQVIEKSLEWGDRIPVGIFYVNEMTSSYEERIRDVISDYFENPPVKQRISTDGGLSNVNLERMLAEFSTRLG</sequence>
<dbReference type="Proteomes" id="UP000320623">
    <property type="component" value="Unassembled WGS sequence"/>
</dbReference>
<dbReference type="GO" id="GO:0016625">
    <property type="term" value="F:oxidoreductase activity, acting on the aldehyde or oxo group of donors, iron-sulfur protein as acceptor"/>
    <property type="evidence" value="ECO:0007669"/>
    <property type="project" value="UniProtKB-ARBA"/>
</dbReference>
<keyword evidence="9" id="KW-0786">Thiamine pyrophosphate</keyword>
<keyword evidence="5" id="KW-0460">Magnesium</keyword>
<dbReference type="Pfam" id="PF12367">
    <property type="entry name" value="PFO_beta_C"/>
    <property type="match status" value="1"/>
</dbReference>
<comment type="cofactor">
    <cofactor evidence="1">
        <name>Mg(2+)</name>
        <dbReference type="ChEBI" id="CHEBI:18420"/>
    </cofactor>
</comment>
<dbReference type="NCBIfam" id="NF041171">
    <property type="entry name" value="Oxoac_fdxbeta_Archa"/>
    <property type="match status" value="1"/>
</dbReference>
<dbReference type="InterPro" id="IPR051457">
    <property type="entry name" value="2-oxoacid:Fd_oxidoreductase"/>
</dbReference>
<dbReference type="NCBIfam" id="TIGR02177">
    <property type="entry name" value="PorB_KorB"/>
    <property type="match status" value="1"/>
</dbReference>
<dbReference type="GO" id="GO:0045333">
    <property type="term" value="P:cellular respiration"/>
    <property type="evidence" value="ECO:0007669"/>
    <property type="project" value="UniProtKB-ARBA"/>
</dbReference>
<dbReference type="Pfam" id="PF02775">
    <property type="entry name" value="TPP_enzyme_C"/>
    <property type="match status" value="1"/>
</dbReference>
<dbReference type="EMBL" id="FAOO01000001">
    <property type="protein sequence ID" value="CUU00667.1"/>
    <property type="molecule type" value="Genomic_DNA"/>
</dbReference>
<protein>
    <submittedName>
        <fullName evidence="12">2-oxoglutarate ferredoxin oxidoreductase subunit beta</fullName>
    </submittedName>
</protein>
<comment type="cofactor">
    <cofactor evidence="2">
        <name>thiamine diphosphate</name>
        <dbReference type="ChEBI" id="CHEBI:58937"/>
    </cofactor>
</comment>
<dbReference type="PANTHER" id="PTHR48084:SF2">
    <property type="entry name" value="PYRUVATE FERREDOXIN_FLAVODOXIN OXIDOREDUCTASE, BETA SUBUNIT"/>
    <property type="match status" value="1"/>
</dbReference>
<keyword evidence="8" id="KW-0411">Iron-sulfur</keyword>
<dbReference type="RefSeq" id="WP_181180184.1">
    <property type="nucleotide sequence ID" value="NZ_FAOO01000001.1"/>
</dbReference>
<dbReference type="GO" id="GO:0044281">
    <property type="term" value="P:small molecule metabolic process"/>
    <property type="evidence" value="ECO:0007669"/>
    <property type="project" value="UniProtKB-ARBA"/>
</dbReference>
<evidence type="ECO:0000256" key="9">
    <source>
        <dbReference type="ARBA" id="ARBA00023052"/>
    </source>
</evidence>
<keyword evidence="7" id="KW-0408">Iron</keyword>
<dbReference type="PANTHER" id="PTHR48084">
    <property type="entry name" value="2-OXOGLUTARATE OXIDOREDUCTASE SUBUNIT KORB-RELATED"/>
    <property type="match status" value="1"/>
</dbReference>
<keyword evidence="6" id="KW-0560">Oxidoreductase</keyword>
<dbReference type="AlphaFoldDB" id="A0A0S4MQ57"/>
<evidence type="ECO:0000313" key="13">
    <source>
        <dbReference type="Proteomes" id="UP000320623"/>
    </source>
</evidence>